<dbReference type="SUPFAM" id="SSF88633">
    <property type="entry name" value="Positive stranded ssRNA viruses"/>
    <property type="match status" value="1"/>
</dbReference>
<evidence type="ECO:0000259" key="3">
    <source>
        <dbReference type="Pfam" id="PF00729"/>
    </source>
</evidence>
<dbReference type="InterPro" id="IPR029053">
    <property type="entry name" value="Viral_coat"/>
</dbReference>
<protein>
    <submittedName>
        <fullName evidence="4">Capsid protein</fullName>
    </submittedName>
</protein>
<dbReference type="GO" id="GO:0019028">
    <property type="term" value="C:viral capsid"/>
    <property type="evidence" value="ECO:0007669"/>
    <property type="project" value="UniProtKB-KW"/>
</dbReference>
<dbReference type="Pfam" id="PF00729">
    <property type="entry name" value="Viral_coat"/>
    <property type="match status" value="1"/>
</dbReference>
<keyword evidence="2" id="KW-0946">Virion</keyword>
<evidence type="ECO:0000256" key="2">
    <source>
        <dbReference type="ARBA" id="ARBA00022561"/>
    </source>
</evidence>
<keyword evidence="2" id="KW-0167">Capsid protein</keyword>
<proteinExistence type="inferred from homology"/>
<sequence length="426" mass="45308">MYPSAYGKGDYKVRSVVASKPRRPWNLGGIGAGLGTIAGAIFGGPGGAALGGSIGSQAGSLLGKITGLGDYKIKYNTLAKNSTKLLSGDSVPAVQNTHTGVRICHREYITDINSSVNFINSQYNINPGLSSTFPWLSGVAQNFQQYKLHGMIFTFVSTSADALNSTNTALGTVIMSTNYNASQAPFLNKSQMENNEFTTSSKPSNNIMHMIECDPKQTIQEGKFYIRTGSLPANQDIKTYDVGLFQLGTVGSQAVATVGELHVSYDIEFMKPIDLSLVGTQNKCAHYFANAGVTTSNYFGTAQVQRFDTIGITLSANTITFNPQFALPGDQFLLYIYWIGTAVSTVSPNFGPSNCSLVYDWGPSQSQSIVSAPNAASMTFVSTAFLISIASSASLTNPATITLSSGTLPTTAYMDLVISQMPPAYA</sequence>
<dbReference type="GO" id="GO:0005198">
    <property type="term" value="F:structural molecule activity"/>
    <property type="evidence" value="ECO:0007669"/>
    <property type="project" value="InterPro"/>
</dbReference>
<dbReference type="InterPro" id="IPR000937">
    <property type="entry name" value="Capsid_prot_S-dom_vir"/>
</dbReference>
<reference evidence="4" key="1">
    <citation type="journal article" date="2016" name="Virus Evol.">
        <title>Diversity and comparative genomics of chimeric viruses in Sphagnum-dominated peatlands.</title>
        <authorList>
            <person name="Quaiser A."/>
            <person name="Krupovic M."/>
            <person name="Dufresne A."/>
            <person name="Francez A.J."/>
            <person name="Roux S."/>
        </authorList>
    </citation>
    <scope>NUCLEOTIDE SEQUENCE</scope>
    <source>
        <strain evidence="4">CRUV-16-B</strain>
    </source>
</reference>
<evidence type="ECO:0000256" key="1">
    <source>
        <dbReference type="ARBA" id="ARBA00007446"/>
    </source>
</evidence>
<dbReference type="Gene3D" id="2.60.120.20">
    <property type="match status" value="1"/>
</dbReference>
<feature type="domain" description="Icosahedral viral capsid protein S" evidence="3">
    <location>
        <begin position="89"/>
        <end position="273"/>
    </location>
</feature>
<evidence type="ECO:0000313" key="4">
    <source>
        <dbReference type="EMBL" id="AQU11706.1"/>
    </source>
</evidence>
<name>A0A1S6LVE3_9VIRU</name>
<accession>A0A1S6LVE3</accession>
<comment type="similarity">
    <text evidence="1">Belongs to the icosahedral plant coat protein family.</text>
</comment>
<dbReference type="EMBL" id="KX388495">
    <property type="protein sequence ID" value="AQU11706.1"/>
    <property type="molecule type" value="Genomic_DNA"/>
</dbReference>
<organism evidence="4">
    <name type="scientific">Cruciviridae sp</name>
    <dbReference type="NCBI Taxonomy" id="1955495"/>
    <lineage>
        <taxon>Viruses</taxon>
        <taxon>Cruciviruses</taxon>
    </lineage>
</organism>